<dbReference type="EMBL" id="CP136958">
    <property type="protein sequence ID" value="WOT02071.1"/>
    <property type="molecule type" value="Genomic_DNA"/>
</dbReference>
<dbReference type="Gene3D" id="3.30.70.20">
    <property type="match status" value="1"/>
</dbReference>
<proteinExistence type="predicted"/>
<keyword evidence="2" id="KW-0408">Iron</keyword>
<reference evidence="5" key="1">
    <citation type="submission" date="2017-12" db="EMBL/GenBank/DDBJ databases">
        <authorList>
            <person name="Thomas-White K."/>
            <person name="Wolfe A.J."/>
        </authorList>
    </citation>
    <scope>NUCLEOTIDE SEQUENCE</scope>
    <source>
        <strain evidence="5">UMB0763</strain>
    </source>
</reference>
<feature type="domain" description="4Fe-4S ferredoxin-type" evidence="4">
    <location>
        <begin position="163"/>
        <end position="192"/>
    </location>
</feature>
<accession>A0AAF0YV66</accession>
<sequence length="241" mass="26090">MDSATRRRLYVWVAADRPVIVLTTHLTKRYPRTVSPLAMDVHPAELLACGATRVYVDGSPEPLTEQWDEPEPRFRYVEPLTAPPVSRRSLLGLSTKLPVDPAAPDTTRLTQALDVLAARGVDVSALRPALPALTATGCIACGVCTKVCPEQALWVATTDTSVATLYHDRTRCRADGVCIDVCPYNALSRADSQDPAPVVALASGTLTTCAKCHTRFIGAGPLCPTCERQQRDPFGSWLPRP</sequence>
<dbReference type="InterPro" id="IPR017896">
    <property type="entry name" value="4Fe4S_Fe-S-bd"/>
</dbReference>
<dbReference type="Proteomes" id="UP000234560">
    <property type="component" value="Chromosome"/>
</dbReference>
<evidence type="ECO:0000313" key="5">
    <source>
        <dbReference type="EMBL" id="WOT02071.1"/>
    </source>
</evidence>
<dbReference type="SUPFAM" id="SSF54862">
    <property type="entry name" value="4Fe-4S ferredoxins"/>
    <property type="match status" value="1"/>
</dbReference>
<organism evidence="5 6">
    <name type="scientific">Corynebacterium pyruviciproducens</name>
    <dbReference type="NCBI Taxonomy" id="598660"/>
    <lineage>
        <taxon>Bacteria</taxon>
        <taxon>Bacillati</taxon>
        <taxon>Actinomycetota</taxon>
        <taxon>Actinomycetes</taxon>
        <taxon>Mycobacteriales</taxon>
        <taxon>Corynebacteriaceae</taxon>
        <taxon>Corynebacterium</taxon>
    </lineage>
</organism>
<protein>
    <submittedName>
        <fullName evidence="5">4Fe-4S binding protein</fullName>
    </submittedName>
</protein>
<evidence type="ECO:0000256" key="2">
    <source>
        <dbReference type="ARBA" id="ARBA00023004"/>
    </source>
</evidence>
<keyword evidence="3" id="KW-0411">Iron-sulfur</keyword>
<name>A0AAF0YV66_9CORY</name>
<evidence type="ECO:0000259" key="4">
    <source>
        <dbReference type="PROSITE" id="PS51379"/>
    </source>
</evidence>
<keyword evidence="1" id="KW-0479">Metal-binding</keyword>
<dbReference type="RefSeq" id="WP_101678150.1">
    <property type="nucleotide sequence ID" value="NZ_CP136958.1"/>
</dbReference>
<gene>
    <name evidence="5" type="ORF">CYJ47_12615</name>
</gene>
<dbReference type="GO" id="GO:0046872">
    <property type="term" value="F:metal ion binding"/>
    <property type="evidence" value="ECO:0007669"/>
    <property type="project" value="UniProtKB-KW"/>
</dbReference>
<evidence type="ECO:0000313" key="6">
    <source>
        <dbReference type="Proteomes" id="UP000234560"/>
    </source>
</evidence>
<dbReference type="AlphaFoldDB" id="A0AAF0YV66"/>
<evidence type="ECO:0000256" key="1">
    <source>
        <dbReference type="ARBA" id="ARBA00022723"/>
    </source>
</evidence>
<dbReference type="GO" id="GO:0051536">
    <property type="term" value="F:iron-sulfur cluster binding"/>
    <property type="evidence" value="ECO:0007669"/>
    <property type="project" value="UniProtKB-KW"/>
</dbReference>
<dbReference type="PROSITE" id="PS00198">
    <property type="entry name" value="4FE4S_FER_1"/>
    <property type="match status" value="1"/>
</dbReference>
<dbReference type="Pfam" id="PF12838">
    <property type="entry name" value="Fer4_7"/>
    <property type="match status" value="1"/>
</dbReference>
<dbReference type="InterPro" id="IPR017900">
    <property type="entry name" value="4Fe4S_Fe_S_CS"/>
</dbReference>
<dbReference type="PROSITE" id="PS51379">
    <property type="entry name" value="4FE4S_FER_2"/>
    <property type="match status" value="2"/>
</dbReference>
<reference evidence="5" key="2">
    <citation type="submission" date="2023-10" db="EMBL/GenBank/DDBJ databases">
        <authorList>
            <person name="Choi B."/>
        </authorList>
    </citation>
    <scope>NUCLEOTIDE SEQUENCE</scope>
    <source>
        <strain evidence="5">UMB0763</strain>
    </source>
</reference>
<feature type="domain" description="4Fe-4S ferredoxin-type" evidence="4">
    <location>
        <begin position="129"/>
        <end position="158"/>
    </location>
</feature>
<dbReference type="KEGG" id="cpyr:CYJ47_12615"/>
<evidence type="ECO:0000256" key="3">
    <source>
        <dbReference type="ARBA" id="ARBA00023014"/>
    </source>
</evidence>